<name>A0A6J5KQJ8_9CAUD</name>
<evidence type="ECO:0000313" key="1">
    <source>
        <dbReference type="EMBL" id="CAB4122370.1"/>
    </source>
</evidence>
<organism evidence="1">
    <name type="scientific">uncultured Caudovirales phage</name>
    <dbReference type="NCBI Taxonomy" id="2100421"/>
    <lineage>
        <taxon>Viruses</taxon>
        <taxon>Duplodnaviria</taxon>
        <taxon>Heunggongvirae</taxon>
        <taxon>Uroviricota</taxon>
        <taxon>Caudoviricetes</taxon>
        <taxon>Peduoviridae</taxon>
        <taxon>Maltschvirus</taxon>
        <taxon>Maltschvirus maltsch</taxon>
    </lineage>
</organism>
<gene>
    <name evidence="1" type="ORF">UFOVP37_5</name>
</gene>
<proteinExistence type="predicted"/>
<accession>A0A6J5KQJ8</accession>
<protein>
    <submittedName>
        <fullName evidence="1">Uncharacterized protein</fullName>
    </submittedName>
</protein>
<reference evidence="1" key="1">
    <citation type="submission" date="2020-04" db="EMBL/GenBank/DDBJ databases">
        <authorList>
            <person name="Chiriac C."/>
            <person name="Salcher M."/>
            <person name="Ghai R."/>
            <person name="Kavagutti S V."/>
        </authorList>
    </citation>
    <scope>NUCLEOTIDE SEQUENCE</scope>
</reference>
<sequence>MTDNISDAGEIAIADVIAMAREAGCDEMFVQKTLIGIHFKTHALERFAELVRADERDACAKVCDDLAESFEQVRDFGPCAGAEHCADAIRAKLKEKNT</sequence>
<dbReference type="EMBL" id="LR796163">
    <property type="protein sequence ID" value="CAB4122370.1"/>
    <property type="molecule type" value="Genomic_DNA"/>
</dbReference>